<comment type="caution">
    <text evidence="2">The sequence shown here is derived from an EMBL/GenBank/DDBJ whole genome shotgun (WGS) entry which is preliminary data.</text>
</comment>
<reference evidence="2" key="2">
    <citation type="submission" date="2020-11" db="EMBL/GenBank/DDBJ databases">
        <title>Description of novel Gluconobacter species.</title>
        <authorList>
            <person name="Cleenwerck I."/>
            <person name="Cnockaert M."/>
            <person name="Borremans W."/>
            <person name="Wieme A.D."/>
            <person name="De Vuyst L."/>
            <person name="Vandamme P."/>
        </authorList>
    </citation>
    <scope>NUCLEOTIDE SEQUENCE</scope>
    <source>
        <strain evidence="2">R71697</strain>
    </source>
</reference>
<organism evidence="2 3">
    <name type="scientific">Gluconobacter japonicus</name>
    <dbReference type="NCBI Taxonomy" id="376620"/>
    <lineage>
        <taxon>Bacteria</taxon>
        <taxon>Pseudomonadati</taxon>
        <taxon>Pseudomonadota</taxon>
        <taxon>Alphaproteobacteria</taxon>
        <taxon>Acetobacterales</taxon>
        <taxon>Acetobacteraceae</taxon>
        <taxon>Gluconobacter</taxon>
    </lineage>
</organism>
<dbReference type="InterPro" id="IPR010870">
    <property type="entry name" value="Porin_O/P"/>
</dbReference>
<dbReference type="RefSeq" id="WP_194257736.1">
    <property type="nucleotide sequence ID" value="NZ_JABCQN010000002.1"/>
</dbReference>
<dbReference type="GeneID" id="81473954"/>
<dbReference type="Proteomes" id="UP000661006">
    <property type="component" value="Unassembled WGS sequence"/>
</dbReference>
<dbReference type="Pfam" id="PF07396">
    <property type="entry name" value="Porin_O_P"/>
    <property type="match status" value="1"/>
</dbReference>
<evidence type="ECO:0000256" key="1">
    <source>
        <dbReference type="SAM" id="MobiDB-lite"/>
    </source>
</evidence>
<sequence>MPVFLSRLTLLATTTLLFSCLPEKEASAADRLEIMERQIRAMQAEVQELKKERAAEHKRTSALLARQREETEANPYRQRAGYLPPPPLLQTAAPISILRRTPLAQDTPPSDRGIVSSWKDFQQASSQDEEVSIGGMKIGFPNGRPTFKTSDGAYALSIGLAFQEDFGGFLGVSQRNGESRGNFNSFTSNSRRLRIPFSFRYKDWIANVTPDFGHGNFDGQVGLYEANINYAGLHNTILTVGYFQPRVTEEDAESSNDFLLLERPAIVDMVRTIAANDARFSIGGLHYADRWWIGGYFTGQSWGNRAENQYYLPIGKHVTDSQTGGTFRVAGRPVVTKDVDLHVGVSSIASFKVAQTEDGRSYTFIQRPEVNIGESVLQTTGAIQNVAQVWSAGPEFALRWKRLLLKAEYYRIGIERSGGLPSLAFQGWYSAIGYTLFGNPRRYSIQEGGFLAPGVSPDGEFDPARNQWGALEIAARYSVADLNSRLDRPDGVRGGQQTVWATGLNWYPNRHFKFMVDYNHFIVSRSTTTVNQNGRTGDAVVGRVQAAF</sequence>
<dbReference type="EMBL" id="JABCQN010000002">
    <property type="protein sequence ID" value="MBF0870129.1"/>
    <property type="molecule type" value="Genomic_DNA"/>
</dbReference>
<reference evidence="2" key="1">
    <citation type="submission" date="2020-04" db="EMBL/GenBank/DDBJ databases">
        <authorList>
            <person name="Sombolestani A."/>
        </authorList>
    </citation>
    <scope>NUCLEOTIDE SEQUENCE</scope>
    <source>
        <strain evidence="2">R71697</strain>
    </source>
</reference>
<proteinExistence type="predicted"/>
<protein>
    <submittedName>
        <fullName evidence="2">Porin</fullName>
    </submittedName>
</protein>
<dbReference type="AlphaFoldDB" id="A0A9Q2FJG5"/>
<evidence type="ECO:0000313" key="2">
    <source>
        <dbReference type="EMBL" id="MBF0870129.1"/>
    </source>
</evidence>
<dbReference type="Gene3D" id="2.40.160.10">
    <property type="entry name" value="Porin"/>
    <property type="match status" value="1"/>
</dbReference>
<feature type="region of interest" description="Disordered" evidence="1">
    <location>
        <begin position="52"/>
        <end position="85"/>
    </location>
</feature>
<evidence type="ECO:0000313" key="3">
    <source>
        <dbReference type="Proteomes" id="UP000661006"/>
    </source>
</evidence>
<dbReference type="InterPro" id="IPR023614">
    <property type="entry name" value="Porin_dom_sf"/>
</dbReference>
<accession>A0A9Q2FJG5</accession>
<name>A0A9Q2FJG5_GLUJA</name>
<dbReference type="PROSITE" id="PS51257">
    <property type="entry name" value="PROKAR_LIPOPROTEIN"/>
    <property type="match status" value="1"/>
</dbReference>
<gene>
    <name evidence="2" type="ORF">HKD32_04545</name>
</gene>